<feature type="region of interest" description="Disordered" evidence="1">
    <location>
        <begin position="1"/>
        <end position="46"/>
    </location>
</feature>
<feature type="compositionally biased region" description="Low complexity" evidence="1">
    <location>
        <begin position="29"/>
        <end position="39"/>
    </location>
</feature>
<dbReference type="Proteomes" id="UP001224890">
    <property type="component" value="Unassembled WGS sequence"/>
</dbReference>
<gene>
    <name evidence="2" type="ORF">BDP55DRAFT_630825</name>
</gene>
<dbReference type="GeneID" id="85456732"/>
<evidence type="ECO:0000313" key="2">
    <source>
        <dbReference type="EMBL" id="KAK1676731.1"/>
    </source>
</evidence>
<dbReference type="EMBL" id="JAHMHR010000016">
    <property type="protein sequence ID" value="KAK1676731.1"/>
    <property type="molecule type" value="Genomic_DNA"/>
</dbReference>
<reference evidence="2" key="1">
    <citation type="submission" date="2021-06" db="EMBL/GenBank/DDBJ databases">
        <title>Comparative genomics, transcriptomics and evolutionary studies reveal genomic signatures of adaptation to plant cell wall in hemibiotrophic fungi.</title>
        <authorList>
            <consortium name="DOE Joint Genome Institute"/>
            <person name="Baroncelli R."/>
            <person name="Diaz J.F."/>
            <person name="Benocci T."/>
            <person name="Peng M."/>
            <person name="Battaglia E."/>
            <person name="Haridas S."/>
            <person name="Andreopoulos W."/>
            <person name="Labutti K."/>
            <person name="Pangilinan J."/>
            <person name="Floch G.L."/>
            <person name="Makela M.R."/>
            <person name="Henrissat B."/>
            <person name="Grigoriev I.V."/>
            <person name="Crouch J.A."/>
            <person name="De Vries R.P."/>
            <person name="Sukno S.A."/>
            <person name="Thon M.R."/>
        </authorList>
    </citation>
    <scope>NUCLEOTIDE SEQUENCE</scope>
    <source>
        <strain evidence="2">CBS 193.32</strain>
    </source>
</reference>
<organism evidence="2 3">
    <name type="scientific">Colletotrichum godetiae</name>
    <dbReference type="NCBI Taxonomy" id="1209918"/>
    <lineage>
        <taxon>Eukaryota</taxon>
        <taxon>Fungi</taxon>
        <taxon>Dikarya</taxon>
        <taxon>Ascomycota</taxon>
        <taxon>Pezizomycotina</taxon>
        <taxon>Sordariomycetes</taxon>
        <taxon>Hypocreomycetidae</taxon>
        <taxon>Glomerellales</taxon>
        <taxon>Glomerellaceae</taxon>
        <taxon>Colletotrichum</taxon>
        <taxon>Colletotrichum acutatum species complex</taxon>
    </lineage>
</organism>
<proteinExistence type="predicted"/>
<name>A0AAJ0ETZ4_9PEZI</name>
<dbReference type="RefSeq" id="XP_060430734.1">
    <property type="nucleotide sequence ID" value="XM_060572206.1"/>
</dbReference>
<keyword evidence="3" id="KW-1185">Reference proteome</keyword>
<accession>A0AAJ0ETZ4</accession>
<evidence type="ECO:0000256" key="1">
    <source>
        <dbReference type="SAM" id="MobiDB-lite"/>
    </source>
</evidence>
<sequence length="192" mass="20734">MSGLREREGGKHVSTTRSKAAHSVQDVQSKLSNSSGSPSPWNALQVPGTVRVSPATRRNMPMGAQASGSGFVVLSPCGLMSSNQVAAVITQYLLNASRSDRIPQDPSLETSRSKVVHSTSSSSWVSVVRTMYRVSISSNSTSIKPRRVPRSNETLEYRLPVPDTGQAFHRMLPVGEPTQRVIERPASTGTPY</sequence>
<evidence type="ECO:0000313" key="3">
    <source>
        <dbReference type="Proteomes" id="UP001224890"/>
    </source>
</evidence>
<comment type="caution">
    <text evidence="2">The sequence shown here is derived from an EMBL/GenBank/DDBJ whole genome shotgun (WGS) entry which is preliminary data.</text>
</comment>
<feature type="compositionally biased region" description="Basic and acidic residues" evidence="1">
    <location>
        <begin position="1"/>
        <end position="11"/>
    </location>
</feature>
<dbReference type="AlphaFoldDB" id="A0AAJ0ETZ4"/>
<protein>
    <submittedName>
        <fullName evidence="2">Uncharacterized protein</fullName>
    </submittedName>
</protein>